<organism evidence="1 2">
    <name type="scientific">Asparagus officinalis</name>
    <name type="common">Garden asparagus</name>
    <dbReference type="NCBI Taxonomy" id="4686"/>
    <lineage>
        <taxon>Eukaryota</taxon>
        <taxon>Viridiplantae</taxon>
        <taxon>Streptophyta</taxon>
        <taxon>Embryophyta</taxon>
        <taxon>Tracheophyta</taxon>
        <taxon>Spermatophyta</taxon>
        <taxon>Magnoliopsida</taxon>
        <taxon>Liliopsida</taxon>
        <taxon>Asparagales</taxon>
        <taxon>Asparagaceae</taxon>
        <taxon>Asparagoideae</taxon>
        <taxon>Asparagus</taxon>
    </lineage>
</organism>
<reference evidence="2" key="1">
    <citation type="journal article" date="2017" name="Nat. Commun.">
        <title>The asparagus genome sheds light on the origin and evolution of a young Y chromosome.</title>
        <authorList>
            <person name="Harkess A."/>
            <person name="Zhou J."/>
            <person name="Xu C."/>
            <person name="Bowers J.E."/>
            <person name="Van der Hulst R."/>
            <person name="Ayyampalayam S."/>
            <person name="Mercati F."/>
            <person name="Riccardi P."/>
            <person name="McKain M.R."/>
            <person name="Kakrana A."/>
            <person name="Tang H."/>
            <person name="Ray J."/>
            <person name="Groenendijk J."/>
            <person name="Arikit S."/>
            <person name="Mathioni S.M."/>
            <person name="Nakano M."/>
            <person name="Shan H."/>
            <person name="Telgmann-Rauber A."/>
            <person name="Kanno A."/>
            <person name="Yue Z."/>
            <person name="Chen H."/>
            <person name="Li W."/>
            <person name="Chen Y."/>
            <person name="Xu X."/>
            <person name="Zhang Y."/>
            <person name="Luo S."/>
            <person name="Chen H."/>
            <person name="Gao J."/>
            <person name="Mao Z."/>
            <person name="Pires J.C."/>
            <person name="Luo M."/>
            <person name="Kudrna D."/>
            <person name="Wing R.A."/>
            <person name="Meyers B.C."/>
            <person name="Yi K."/>
            <person name="Kong H."/>
            <person name="Lavrijsen P."/>
            <person name="Sunseri F."/>
            <person name="Falavigna A."/>
            <person name="Ye Y."/>
            <person name="Leebens-Mack J.H."/>
            <person name="Chen G."/>
        </authorList>
    </citation>
    <scope>NUCLEOTIDE SEQUENCE [LARGE SCALE GENOMIC DNA]</scope>
    <source>
        <strain evidence="2">cv. DH0086</strain>
    </source>
</reference>
<dbReference type="PANTHER" id="PTHR15682:SF2">
    <property type="entry name" value="UNHEALTHY RIBOSOME BIOGENESIS PROTEIN 2 HOMOLOG"/>
    <property type="match status" value="1"/>
</dbReference>
<dbReference type="GO" id="GO:0042254">
    <property type="term" value="P:ribosome biogenesis"/>
    <property type="evidence" value="ECO:0007669"/>
    <property type="project" value="TreeGrafter"/>
</dbReference>
<dbReference type="Gramene" id="ONK73406">
    <property type="protein sequence ID" value="ONK73406"/>
    <property type="gene ID" value="A4U43_C04F31170"/>
</dbReference>
<dbReference type="EMBL" id="CM007384">
    <property type="protein sequence ID" value="ONK73406.1"/>
    <property type="molecule type" value="Genomic_DNA"/>
</dbReference>
<dbReference type="PANTHER" id="PTHR15682">
    <property type="entry name" value="UNHEALTHY RIBOSOME BIOGENESIS PROTEIN 2 HOMOLOG"/>
    <property type="match status" value="1"/>
</dbReference>
<evidence type="ECO:0000313" key="1">
    <source>
        <dbReference type="EMBL" id="ONK73406.1"/>
    </source>
</evidence>
<proteinExistence type="predicted"/>
<dbReference type="GO" id="GO:0005730">
    <property type="term" value="C:nucleolus"/>
    <property type="evidence" value="ECO:0007669"/>
    <property type="project" value="TreeGrafter"/>
</dbReference>
<dbReference type="Proteomes" id="UP000243459">
    <property type="component" value="Chromosome 4"/>
</dbReference>
<protein>
    <submittedName>
        <fullName evidence="1">Uncharacterized protein</fullName>
    </submittedName>
</protein>
<dbReference type="InterPro" id="IPR052609">
    <property type="entry name" value="Ribosome_Biogenesis_Reg"/>
</dbReference>
<dbReference type="AlphaFoldDB" id="A0A5P1F4V2"/>
<accession>A0A5P1F4V2</accession>
<name>A0A5P1F4V2_ASPOF</name>
<evidence type="ECO:0000313" key="2">
    <source>
        <dbReference type="Proteomes" id="UP000243459"/>
    </source>
</evidence>
<keyword evidence="2" id="KW-1185">Reference proteome</keyword>
<sequence length="446" mass="50824">MFVSSLSSHIYIKSMGTLLCSQELQVAISNAIKSIPEGQASGFVQQLEVDVEDSLQWIKFNPFGSDGENVTETYILNVSITYLDMQTEVLGRLLSEVYSNVLDSLTITATNSISVGNSIKNLMGTVELSFINLVQRQSGSVDEFILSVTGRRLCDYGKSETESGICIRPLSISWILVFFFRMYISCRSLYRQLISLMPPVSAVKAAKSMGSCFIVAHEGDWRERPEFMDEGYFSWIVKPSISLLDLIKFHLEDFVSSTGCPSLHYVIYIMALQRLNDLNRLIQAFEFLQRKDVNESNENWKRLILLSKQEATEMANFLLRSGKLLDHKGHLISVKNDELDDTKASYEDAWDLSVCSLNRRSLHIAIWRLLCRNIDIWCVHAAKKYLKKFLSCLFFYSIQDVKCSGEVRIQSVKGVSYQKVTMHHVSMEFLANIVSYEQSYNCATLY</sequence>
<gene>
    <name evidence="1" type="ORF">A4U43_C04F31170</name>
</gene>